<comment type="function">
    <text evidence="5">Small GTPase required for proper localization of RNA polymerase II and III (RNAPII and RNAPIII). May act at an RNAP assembly step prior to nuclear import.</text>
</comment>
<evidence type="ECO:0000256" key="1">
    <source>
        <dbReference type="ARBA" id="ARBA00005290"/>
    </source>
</evidence>
<reference evidence="8" key="1">
    <citation type="journal article" date="2018" name="Nat. Microbiol.">
        <title>Leveraging single-cell genomics to expand the fungal tree of life.</title>
        <authorList>
            <person name="Ahrendt S.R."/>
            <person name="Quandt C.A."/>
            <person name="Ciobanu D."/>
            <person name="Clum A."/>
            <person name="Salamov A."/>
            <person name="Andreopoulos B."/>
            <person name="Cheng J.F."/>
            <person name="Woyke T."/>
            <person name="Pelin A."/>
            <person name="Henrissat B."/>
            <person name="Reynolds N.K."/>
            <person name="Benny G.L."/>
            <person name="Smith M.E."/>
            <person name="James T.Y."/>
            <person name="Grigoriev I.V."/>
        </authorList>
    </citation>
    <scope>NUCLEOTIDE SEQUENCE [LARGE SCALE GENOMIC DNA]</scope>
</reference>
<feature type="region of interest" description="Disordered" evidence="6">
    <location>
        <begin position="293"/>
        <end position="322"/>
    </location>
</feature>
<evidence type="ECO:0000313" key="8">
    <source>
        <dbReference type="Proteomes" id="UP000267251"/>
    </source>
</evidence>
<keyword evidence="2 5" id="KW-0547">Nucleotide-binding</keyword>
<evidence type="ECO:0000256" key="6">
    <source>
        <dbReference type="SAM" id="MobiDB-lite"/>
    </source>
</evidence>
<accession>A0A4P9XYU4</accession>
<keyword evidence="3 5" id="KW-0378">Hydrolase</keyword>
<dbReference type="Proteomes" id="UP000267251">
    <property type="component" value="Unassembled WGS sequence"/>
</dbReference>
<dbReference type="GO" id="GO:0005525">
    <property type="term" value="F:GTP binding"/>
    <property type="evidence" value="ECO:0007669"/>
    <property type="project" value="UniProtKB-KW"/>
</dbReference>
<protein>
    <recommendedName>
        <fullName evidence="5">GPN-loop GTPase 2</fullName>
    </recommendedName>
</protein>
<dbReference type="Pfam" id="PF03029">
    <property type="entry name" value="ATP_bind_1"/>
    <property type="match status" value="1"/>
</dbReference>
<dbReference type="CDD" id="cd17871">
    <property type="entry name" value="GPN2"/>
    <property type="match status" value="1"/>
</dbReference>
<sequence length="322" mass="35877">MPFGQLILGPPGSGKSTYCEGMRQFLTGLGRKVSVVNLDPANDSMPYPCALDVTDLIRLSDVMDEYGLGPNGGVIFCIEYLLKNISWLMEGLKELKEDYLLIDCPGQVELFTHHQGIKSIVELLTKKDYRLCTVHLVDAHYCTDAAKYISVLLLSLRAMLQIELPHINVLSKIDLVRSYGQLAFNLDYYTEVQDLSYLADRLDEDPMAGRFPELNRALCDLVEDYSLVGYELLNISDKDSVARVAKAVDRANGYVFGGLEPANDSILLTALRTEDTTGWVGQVQERYIDAPELYEDANEPEDGVEGPSVKLPSSEDFITDDD</sequence>
<evidence type="ECO:0000256" key="3">
    <source>
        <dbReference type="ARBA" id="ARBA00022801"/>
    </source>
</evidence>
<gene>
    <name evidence="7" type="ORF">BJ684DRAFT_22168</name>
</gene>
<evidence type="ECO:0000313" key="7">
    <source>
        <dbReference type="EMBL" id="RKP11282.1"/>
    </source>
</evidence>
<dbReference type="InterPro" id="IPR030231">
    <property type="entry name" value="Gpn2"/>
</dbReference>
<comment type="subunit">
    <text evidence="5">Binds to RNA polymerase II (RNAPII).</text>
</comment>
<evidence type="ECO:0000256" key="5">
    <source>
        <dbReference type="RuleBase" id="RU365059"/>
    </source>
</evidence>
<dbReference type="PANTHER" id="PTHR21231:SF3">
    <property type="entry name" value="GPN-LOOP GTPASE 2"/>
    <property type="match status" value="1"/>
</dbReference>
<organism evidence="7 8">
    <name type="scientific">Piptocephalis cylindrospora</name>
    <dbReference type="NCBI Taxonomy" id="1907219"/>
    <lineage>
        <taxon>Eukaryota</taxon>
        <taxon>Fungi</taxon>
        <taxon>Fungi incertae sedis</taxon>
        <taxon>Zoopagomycota</taxon>
        <taxon>Zoopagomycotina</taxon>
        <taxon>Zoopagomycetes</taxon>
        <taxon>Zoopagales</taxon>
        <taxon>Piptocephalidaceae</taxon>
        <taxon>Piptocephalis</taxon>
    </lineage>
</organism>
<proteinExistence type="inferred from homology"/>
<dbReference type="GO" id="GO:0005737">
    <property type="term" value="C:cytoplasm"/>
    <property type="evidence" value="ECO:0007669"/>
    <property type="project" value="TreeGrafter"/>
</dbReference>
<dbReference type="OrthoDB" id="5839at2759"/>
<evidence type="ECO:0000256" key="4">
    <source>
        <dbReference type="ARBA" id="ARBA00023134"/>
    </source>
</evidence>
<evidence type="ECO:0000256" key="2">
    <source>
        <dbReference type="ARBA" id="ARBA00022741"/>
    </source>
</evidence>
<dbReference type="GO" id="GO:0003924">
    <property type="term" value="F:GTPase activity"/>
    <property type="evidence" value="ECO:0007669"/>
    <property type="project" value="TreeGrafter"/>
</dbReference>
<dbReference type="FunFam" id="3.40.50.300:FF:000338">
    <property type="entry name" value="GPN-loop GTPase 2"/>
    <property type="match status" value="1"/>
</dbReference>
<dbReference type="SUPFAM" id="SSF52540">
    <property type="entry name" value="P-loop containing nucleoside triphosphate hydrolases"/>
    <property type="match status" value="1"/>
</dbReference>
<dbReference type="EMBL" id="KZ989045">
    <property type="protein sequence ID" value="RKP11282.1"/>
    <property type="molecule type" value="Genomic_DNA"/>
</dbReference>
<dbReference type="PANTHER" id="PTHR21231">
    <property type="entry name" value="XPA-BINDING PROTEIN 1-RELATED"/>
    <property type="match status" value="1"/>
</dbReference>
<feature type="compositionally biased region" description="Acidic residues" evidence="6">
    <location>
        <begin position="293"/>
        <end position="304"/>
    </location>
</feature>
<dbReference type="InterPro" id="IPR027417">
    <property type="entry name" value="P-loop_NTPase"/>
</dbReference>
<name>A0A4P9XYU4_9FUNG</name>
<dbReference type="AlphaFoldDB" id="A0A4P9XYU4"/>
<keyword evidence="8" id="KW-1185">Reference proteome</keyword>
<dbReference type="Gene3D" id="3.40.50.300">
    <property type="entry name" value="P-loop containing nucleotide triphosphate hydrolases"/>
    <property type="match status" value="1"/>
</dbReference>
<keyword evidence="4 5" id="KW-0342">GTP-binding</keyword>
<comment type="similarity">
    <text evidence="1 5">Belongs to the GPN-loop GTPase family.</text>
</comment>
<dbReference type="InterPro" id="IPR004130">
    <property type="entry name" value="Gpn"/>
</dbReference>